<evidence type="ECO:0008006" key="3">
    <source>
        <dbReference type="Google" id="ProtNLM"/>
    </source>
</evidence>
<protein>
    <recommendedName>
        <fullName evidence="3">Retrotransposon Copia-like N-terminal domain-containing protein</fullName>
    </recommendedName>
</protein>
<evidence type="ECO:0000313" key="2">
    <source>
        <dbReference type="Proteomes" id="UP001630127"/>
    </source>
</evidence>
<dbReference type="PANTHER" id="PTHR47481">
    <property type="match status" value="1"/>
</dbReference>
<dbReference type="PANTHER" id="PTHR47481:SF5">
    <property type="entry name" value="RIBONUCLEASE H-LIKE DOMAIN, GAG-PRE-INTEGRASE DOMAIN, GAG-POLYPEPTIDE OF LTR COPIA-TYPE-RELATED"/>
    <property type="match status" value="1"/>
</dbReference>
<comment type="caution">
    <text evidence="1">The sequence shown here is derived from an EMBL/GenBank/DDBJ whole genome shotgun (WGS) entry which is preliminary data.</text>
</comment>
<keyword evidence="2" id="KW-1185">Reference proteome</keyword>
<evidence type="ECO:0000313" key="1">
    <source>
        <dbReference type="EMBL" id="KAL3510163.1"/>
    </source>
</evidence>
<dbReference type="Proteomes" id="UP001630127">
    <property type="component" value="Unassembled WGS sequence"/>
</dbReference>
<gene>
    <name evidence="1" type="ORF">ACH5RR_029564</name>
</gene>
<reference evidence="1 2" key="1">
    <citation type="submission" date="2024-11" db="EMBL/GenBank/DDBJ databases">
        <title>A near-complete genome assembly of Cinchona calisaya.</title>
        <authorList>
            <person name="Lian D.C."/>
            <person name="Zhao X.W."/>
            <person name="Wei L."/>
        </authorList>
    </citation>
    <scope>NUCLEOTIDE SEQUENCE [LARGE SCALE GENOMIC DNA]</scope>
    <source>
        <tissue evidence="1">Nenye</tissue>
    </source>
</reference>
<name>A0ABD2YS45_9GENT</name>
<organism evidence="1 2">
    <name type="scientific">Cinchona calisaya</name>
    <dbReference type="NCBI Taxonomy" id="153742"/>
    <lineage>
        <taxon>Eukaryota</taxon>
        <taxon>Viridiplantae</taxon>
        <taxon>Streptophyta</taxon>
        <taxon>Embryophyta</taxon>
        <taxon>Tracheophyta</taxon>
        <taxon>Spermatophyta</taxon>
        <taxon>Magnoliopsida</taxon>
        <taxon>eudicotyledons</taxon>
        <taxon>Gunneridae</taxon>
        <taxon>Pentapetalae</taxon>
        <taxon>asterids</taxon>
        <taxon>lamiids</taxon>
        <taxon>Gentianales</taxon>
        <taxon>Rubiaceae</taxon>
        <taxon>Cinchonoideae</taxon>
        <taxon>Cinchoneae</taxon>
        <taxon>Cinchona</taxon>
    </lineage>
</organism>
<sequence length="99" mass="10766">MVDPSSSSSSSLPISNIPTSQAVVLHTPPIMPNLIHQLPIKLTSNNFLLWKTQLLPMLKGCGLACHLDNSAPPPPQLDCSNQINPAFTQWVQQDQLVLS</sequence>
<accession>A0ABD2YS45</accession>
<dbReference type="AlphaFoldDB" id="A0ABD2YS45"/>
<dbReference type="EMBL" id="JBJUIK010000012">
    <property type="protein sequence ID" value="KAL3510163.1"/>
    <property type="molecule type" value="Genomic_DNA"/>
</dbReference>
<proteinExistence type="predicted"/>